<dbReference type="InterPro" id="IPR011083">
    <property type="entry name" value="Phage_tail_collar_dom"/>
</dbReference>
<evidence type="ECO:0000256" key="1">
    <source>
        <dbReference type="SAM" id="MobiDB-lite"/>
    </source>
</evidence>
<accession>Q2W7B3</accession>
<dbReference type="SUPFAM" id="SSF88874">
    <property type="entry name" value="Receptor-binding domain of short tail fibre protein gp12"/>
    <property type="match status" value="1"/>
</dbReference>
<dbReference type="STRING" id="342108.amb1458"/>
<protein>
    <submittedName>
        <fullName evidence="3">Microcystin-dependent protein</fullName>
    </submittedName>
</protein>
<evidence type="ECO:0000259" key="2">
    <source>
        <dbReference type="Pfam" id="PF07484"/>
    </source>
</evidence>
<evidence type="ECO:0000313" key="3">
    <source>
        <dbReference type="EMBL" id="BAE50262.1"/>
    </source>
</evidence>
<keyword evidence="4" id="KW-1185">Reference proteome</keyword>
<dbReference type="HOGENOM" id="CLU_087872_0_0_5"/>
<dbReference type="Gene3D" id="3.90.1340.10">
    <property type="entry name" value="Phage tail collar domain"/>
    <property type="match status" value="1"/>
</dbReference>
<feature type="domain" description="Phage tail collar" evidence="2">
    <location>
        <begin position="9"/>
        <end position="63"/>
    </location>
</feature>
<organism evidence="3 4">
    <name type="scientific">Paramagnetospirillum magneticum (strain ATCC 700264 / AMB-1)</name>
    <name type="common">Magnetospirillum magneticum</name>
    <dbReference type="NCBI Taxonomy" id="342108"/>
    <lineage>
        <taxon>Bacteria</taxon>
        <taxon>Pseudomonadati</taxon>
        <taxon>Pseudomonadota</taxon>
        <taxon>Alphaproteobacteria</taxon>
        <taxon>Rhodospirillales</taxon>
        <taxon>Magnetospirillaceae</taxon>
        <taxon>Paramagnetospirillum</taxon>
    </lineage>
</organism>
<reference evidence="3 4" key="1">
    <citation type="journal article" date="2005" name="DNA Res.">
        <title>Complete genome sequence of the facultative anaerobic magnetotactic bacterium Magnetospirillum sp. strain AMB-1.</title>
        <authorList>
            <person name="Matsunaga T."/>
            <person name="Okamura Y."/>
            <person name="Fukuda Y."/>
            <person name="Wahyudi A.T."/>
            <person name="Murase Y."/>
            <person name="Takeyama H."/>
        </authorList>
    </citation>
    <scope>NUCLEOTIDE SEQUENCE [LARGE SCALE GENOMIC DNA]</scope>
    <source>
        <strain evidence="4">ATCC 700264 / AMB-1</strain>
    </source>
</reference>
<dbReference type="InterPro" id="IPR037053">
    <property type="entry name" value="Phage_tail_collar_dom_sf"/>
</dbReference>
<feature type="region of interest" description="Disordered" evidence="1">
    <location>
        <begin position="66"/>
        <end position="85"/>
    </location>
</feature>
<gene>
    <name evidence="3" type="ordered locus">amb1458</name>
</gene>
<sequence length="213" mass="22696">MVMADAFIGEIRAFPYTFTPENWLLCDGSVYSIGQFQALAAIVGTLYGGNGQTTFAVPNLSGTTSVGQSTLTTQGAPASSLSPVRLGGKGGTETVQLAYSGLPLHNHLIYAESAAYAKTATSYKATPTPGVSYLSRYFETNGTTTPTAVLAYNPVTPTYTNPPPPTTSPSAPVVMSNAMLSPQICNDDPHENRQPYVPMRFCICWNGDWPERP</sequence>
<evidence type="ECO:0000313" key="4">
    <source>
        <dbReference type="Proteomes" id="UP000007058"/>
    </source>
</evidence>
<dbReference type="EMBL" id="AP007255">
    <property type="protein sequence ID" value="BAE50262.1"/>
    <property type="molecule type" value="Genomic_DNA"/>
</dbReference>
<name>Q2W7B3_PARM1</name>
<proteinExistence type="predicted"/>
<dbReference type="Pfam" id="PF07484">
    <property type="entry name" value="Collar"/>
    <property type="match status" value="1"/>
</dbReference>
<feature type="compositionally biased region" description="Polar residues" evidence="1">
    <location>
        <begin position="66"/>
        <end position="82"/>
    </location>
</feature>
<dbReference type="AlphaFoldDB" id="Q2W7B3"/>
<dbReference type="KEGG" id="mag:amb1458"/>
<dbReference type="Proteomes" id="UP000007058">
    <property type="component" value="Chromosome"/>
</dbReference>